<dbReference type="Proteomes" id="UP000030745">
    <property type="component" value="Unassembled WGS sequence"/>
</dbReference>
<protein>
    <submittedName>
        <fullName evidence="1">Uncharacterized protein</fullName>
    </submittedName>
</protein>
<dbReference type="VEuPathDB" id="FungiDB:SPRG_13174"/>
<name>A0A067BY46_SAPPC</name>
<dbReference type="RefSeq" id="XP_012207560.1">
    <property type="nucleotide sequence ID" value="XM_012352170.1"/>
</dbReference>
<keyword evidence="2" id="KW-1185">Reference proteome</keyword>
<evidence type="ECO:0000313" key="1">
    <source>
        <dbReference type="EMBL" id="KDO21760.1"/>
    </source>
</evidence>
<evidence type="ECO:0000313" key="2">
    <source>
        <dbReference type="Proteomes" id="UP000030745"/>
    </source>
</evidence>
<sequence length="92" mass="10354">MSCWVELKKLSPDVKSAGAPRIHRFQGLPPCPTPSRRTRVQDLELEVRLFETGALHHDNYPETRYAIVFWPKSTRLECASVADGVNALLHAA</sequence>
<reference evidence="1 2" key="1">
    <citation type="journal article" date="2013" name="PLoS Genet.">
        <title>Distinctive expansion of potential virulence genes in the genome of the oomycete fish pathogen Saprolegnia parasitica.</title>
        <authorList>
            <person name="Jiang R.H."/>
            <person name="de Bruijn I."/>
            <person name="Haas B.J."/>
            <person name="Belmonte R."/>
            <person name="Lobach L."/>
            <person name="Christie J."/>
            <person name="van den Ackerveken G."/>
            <person name="Bottin A."/>
            <person name="Bulone V."/>
            <person name="Diaz-Moreno S.M."/>
            <person name="Dumas B."/>
            <person name="Fan L."/>
            <person name="Gaulin E."/>
            <person name="Govers F."/>
            <person name="Grenville-Briggs L.J."/>
            <person name="Horner N.R."/>
            <person name="Levin J.Z."/>
            <person name="Mammella M."/>
            <person name="Meijer H.J."/>
            <person name="Morris P."/>
            <person name="Nusbaum C."/>
            <person name="Oome S."/>
            <person name="Phillips A.J."/>
            <person name="van Rooyen D."/>
            <person name="Rzeszutek E."/>
            <person name="Saraiva M."/>
            <person name="Secombes C.J."/>
            <person name="Seidl M.F."/>
            <person name="Snel B."/>
            <person name="Stassen J.H."/>
            <person name="Sykes S."/>
            <person name="Tripathy S."/>
            <person name="van den Berg H."/>
            <person name="Vega-Arreguin J.C."/>
            <person name="Wawra S."/>
            <person name="Young S.K."/>
            <person name="Zeng Q."/>
            <person name="Dieguez-Uribeondo J."/>
            <person name="Russ C."/>
            <person name="Tyler B.M."/>
            <person name="van West P."/>
        </authorList>
    </citation>
    <scope>NUCLEOTIDE SEQUENCE [LARGE SCALE GENOMIC DNA]</scope>
    <source>
        <strain evidence="1 2">CBS 223.65</strain>
    </source>
</reference>
<dbReference type="KEGG" id="spar:SPRG_13174"/>
<proteinExistence type="predicted"/>
<accession>A0A067BY46</accession>
<gene>
    <name evidence="1" type="ORF">SPRG_13174</name>
</gene>
<dbReference type="AlphaFoldDB" id="A0A067BY46"/>
<organism evidence="1 2">
    <name type="scientific">Saprolegnia parasitica (strain CBS 223.65)</name>
    <dbReference type="NCBI Taxonomy" id="695850"/>
    <lineage>
        <taxon>Eukaryota</taxon>
        <taxon>Sar</taxon>
        <taxon>Stramenopiles</taxon>
        <taxon>Oomycota</taxon>
        <taxon>Saprolegniomycetes</taxon>
        <taxon>Saprolegniales</taxon>
        <taxon>Saprolegniaceae</taxon>
        <taxon>Saprolegnia</taxon>
    </lineage>
</organism>
<dbReference type="EMBL" id="KK583281">
    <property type="protein sequence ID" value="KDO21760.1"/>
    <property type="molecule type" value="Genomic_DNA"/>
</dbReference>
<dbReference type="GeneID" id="24135073"/>